<accession>A0A317TZV3</accession>
<dbReference type="AlphaFoldDB" id="A0A317TZV3"/>
<proteinExistence type="inferred from homology"/>
<dbReference type="Proteomes" id="UP000287374">
    <property type="component" value="Unassembled WGS sequence"/>
</dbReference>
<evidence type="ECO:0000313" key="5">
    <source>
        <dbReference type="EMBL" id="RUR21668.1"/>
    </source>
</evidence>
<evidence type="ECO:0000313" key="3">
    <source>
        <dbReference type="EMBL" id="PWY54485.1"/>
    </source>
</evidence>
<dbReference type="RefSeq" id="WP_110142572.1">
    <property type="nucleotide sequence ID" value="NZ_QHJG01000015.1"/>
</dbReference>
<organism evidence="3 6">
    <name type="scientific">Legionella qingyii</name>
    <dbReference type="NCBI Taxonomy" id="2184757"/>
    <lineage>
        <taxon>Bacteria</taxon>
        <taxon>Pseudomonadati</taxon>
        <taxon>Pseudomonadota</taxon>
        <taxon>Gammaproteobacteria</taxon>
        <taxon>Legionellales</taxon>
        <taxon>Legionellaceae</taxon>
        <taxon>Legionella</taxon>
    </lineage>
</organism>
<protein>
    <submittedName>
        <fullName evidence="5">GIY-YIG nuclease family protein</fullName>
    </submittedName>
</protein>
<dbReference type="PANTHER" id="PTHR34477">
    <property type="entry name" value="UPF0213 PROTEIN YHBQ"/>
    <property type="match status" value="1"/>
</dbReference>
<gene>
    <name evidence="4" type="ORF">DGG96_10230</name>
    <name evidence="3" type="ORF">DGG96_16750</name>
    <name evidence="5" type="ORF">ELY20_11985</name>
</gene>
<dbReference type="InterPro" id="IPR035901">
    <property type="entry name" value="GIY-YIG_endonuc_sf"/>
</dbReference>
<sequence length="94" mass="11054">MVASSYWVYILLCENNTYYTGCTNNLEKRYLSHIDGTGRCKYTRSFKPIKIAQSWEIKEGKGRAMKVEHYIKKLSRSEKDKLVKEPTMLDLKLI</sequence>
<reference evidence="5 7" key="2">
    <citation type="submission" date="2018-12" db="EMBL/GenBank/DDBJ databases">
        <title>Legionella sp,whole genome shotgun sequence.</title>
        <authorList>
            <person name="Wu H."/>
        </authorList>
    </citation>
    <scope>NUCLEOTIDE SEQUENCE [LARGE SCALE GENOMIC DNA]</scope>
    <source>
        <strain evidence="5">Km489</strain>
        <strain evidence="7">km489</strain>
    </source>
</reference>
<dbReference type="EMBL" id="RZGX01000015">
    <property type="protein sequence ID" value="RUR21668.1"/>
    <property type="molecule type" value="Genomic_DNA"/>
</dbReference>
<dbReference type="OrthoDB" id="9797095at2"/>
<dbReference type="EMBL" id="QHJG01000033">
    <property type="protein sequence ID" value="PWY54485.1"/>
    <property type="molecule type" value="Genomic_DNA"/>
</dbReference>
<evidence type="ECO:0000256" key="1">
    <source>
        <dbReference type="ARBA" id="ARBA00007435"/>
    </source>
</evidence>
<keyword evidence="7" id="KW-1185">Reference proteome</keyword>
<reference evidence="3 6" key="1">
    <citation type="submission" date="2018-05" db="EMBL/GenBank/DDBJ databases">
        <title>Legionella qingyii sp.nov., whole genome shotgun sequence.</title>
        <authorList>
            <person name="Wu H."/>
            <person name="Zhu Q."/>
            <person name="Hu C."/>
        </authorList>
    </citation>
    <scope>NUCLEOTIDE SEQUENCE [LARGE SCALE GENOMIC DNA]</scope>
    <source>
        <strain evidence="3 6">HEB18</strain>
    </source>
</reference>
<dbReference type="PROSITE" id="PS50164">
    <property type="entry name" value="GIY_YIG"/>
    <property type="match status" value="1"/>
</dbReference>
<dbReference type="InterPro" id="IPR050190">
    <property type="entry name" value="UPF0213_domain"/>
</dbReference>
<dbReference type="CDD" id="cd10456">
    <property type="entry name" value="GIY-YIG_UPF0213"/>
    <property type="match status" value="1"/>
</dbReference>
<feature type="domain" description="GIY-YIG" evidence="2">
    <location>
        <begin position="4"/>
        <end position="81"/>
    </location>
</feature>
<dbReference type="PANTHER" id="PTHR34477:SF1">
    <property type="entry name" value="UPF0213 PROTEIN YHBQ"/>
    <property type="match status" value="1"/>
</dbReference>
<evidence type="ECO:0000259" key="2">
    <source>
        <dbReference type="PROSITE" id="PS50164"/>
    </source>
</evidence>
<dbReference type="InterPro" id="IPR000305">
    <property type="entry name" value="GIY-YIG_endonuc"/>
</dbReference>
<dbReference type="Pfam" id="PF01541">
    <property type="entry name" value="GIY-YIG"/>
    <property type="match status" value="1"/>
</dbReference>
<evidence type="ECO:0000313" key="4">
    <source>
        <dbReference type="EMBL" id="PWY55664.1"/>
    </source>
</evidence>
<dbReference type="EMBL" id="QHJG01000015">
    <property type="protein sequence ID" value="PWY55664.1"/>
    <property type="molecule type" value="Genomic_DNA"/>
</dbReference>
<name>A0A317TZV3_9GAMM</name>
<evidence type="ECO:0000313" key="6">
    <source>
        <dbReference type="Proteomes" id="UP000247152"/>
    </source>
</evidence>
<evidence type="ECO:0000313" key="7">
    <source>
        <dbReference type="Proteomes" id="UP000287374"/>
    </source>
</evidence>
<comment type="caution">
    <text evidence="3">The sequence shown here is derived from an EMBL/GenBank/DDBJ whole genome shotgun (WGS) entry which is preliminary data.</text>
</comment>
<comment type="similarity">
    <text evidence="1">Belongs to the UPF0213 family.</text>
</comment>
<dbReference type="Gene3D" id="3.40.1440.10">
    <property type="entry name" value="GIY-YIG endonuclease"/>
    <property type="match status" value="1"/>
</dbReference>
<dbReference type="Proteomes" id="UP000247152">
    <property type="component" value="Unassembled WGS sequence"/>
</dbReference>
<dbReference type="SUPFAM" id="SSF82771">
    <property type="entry name" value="GIY-YIG endonuclease"/>
    <property type="match status" value="1"/>
</dbReference>